<evidence type="ECO:0000313" key="2">
    <source>
        <dbReference type="Proteomes" id="UP000770661"/>
    </source>
</evidence>
<keyword evidence="2" id="KW-1185">Reference proteome</keyword>
<dbReference type="EMBL" id="JACEEZ010001229">
    <property type="protein sequence ID" value="KAG0729407.1"/>
    <property type="molecule type" value="Genomic_DNA"/>
</dbReference>
<sequence>MPAPPAPTSVTLVHEVPSFLKFTGNNIPIHILLKDVDDEIARRNITDDAIKIAQLKFRCDFLFLQRCADSKNHGRSNLYVVNVTTVPVTLTCGTRLSTVYVYPADVRVTECPQESTSSVNSISVQASPNLSDLQVHVQTTDHPDSQDELIQLLTEFRSIVSLPADALSRQLWDLHVLSPRKHPHLTRFLTMISTPAQRNDRHMVKGLSITLNQVMTPDIPKVPSLSHFPPSGTVALQSNHTYSKHEPLVSSTKLSFLQLMPSLSLN</sequence>
<proteinExistence type="predicted"/>
<dbReference type="AlphaFoldDB" id="A0A8J5D4R5"/>
<dbReference type="Proteomes" id="UP000770661">
    <property type="component" value="Unassembled WGS sequence"/>
</dbReference>
<reference evidence="1" key="1">
    <citation type="submission" date="2020-07" db="EMBL/GenBank/DDBJ databases">
        <title>The High-quality genome of the commercially important snow crab, Chionoecetes opilio.</title>
        <authorList>
            <person name="Jeong J.-H."/>
            <person name="Ryu S."/>
        </authorList>
    </citation>
    <scope>NUCLEOTIDE SEQUENCE</scope>
    <source>
        <strain evidence="1">MADBK_172401_WGS</strain>
        <tissue evidence="1">Digestive gland</tissue>
    </source>
</reference>
<gene>
    <name evidence="1" type="ORF">GWK47_030375</name>
</gene>
<comment type="caution">
    <text evidence="1">The sequence shown here is derived from an EMBL/GenBank/DDBJ whole genome shotgun (WGS) entry which is preliminary data.</text>
</comment>
<protein>
    <submittedName>
        <fullName evidence="1">Uncharacterized protein</fullName>
    </submittedName>
</protein>
<organism evidence="1 2">
    <name type="scientific">Chionoecetes opilio</name>
    <name type="common">Atlantic snow crab</name>
    <name type="synonym">Cancer opilio</name>
    <dbReference type="NCBI Taxonomy" id="41210"/>
    <lineage>
        <taxon>Eukaryota</taxon>
        <taxon>Metazoa</taxon>
        <taxon>Ecdysozoa</taxon>
        <taxon>Arthropoda</taxon>
        <taxon>Crustacea</taxon>
        <taxon>Multicrustacea</taxon>
        <taxon>Malacostraca</taxon>
        <taxon>Eumalacostraca</taxon>
        <taxon>Eucarida</taxon>
        <taxon>Decapoda</taxon>
        <taxon>Pleocyemata</taxon>
        <taxon>Brachyura</taxon>
        <taxon>Eubrachyura</taxon>
        <taxon>Majoidea</taxon>
        <taxon>Majidae</taxon>
        <taxon>Chionoecetes</taxon>
    </lineage>
</organism>
<name>A0A8J5D4R5_CHIOP</name>
<accession>A0A8J5D4R5</accession>
<evidence type="ECO:0000313" key="1">
    <source>
        <dbReference type="EMBL" id="KAG0729407.1"/>
    </source>
</evidence>